<dbReference type="Pfam" id="PF05437">
    <property type="entry name" value="AzlD"/>
    <property type="match status" value="1"/>
</dbReference>
<evidence type="ECO:0000313" key="2">
    <source>
        <dbReference type="EMBL" id="SDM83300.1"/>
    </source>
</evidence>
<feature type="transmembrane region" description="Helical" evidence="1">
    <location>
        <begin position="43"/>
        <end position="63"/>
    </location>
</feature>
<feature type="transmembrane region" description="Helical" evidence="1">
    <location>
        <begin position="92"/>
        <end position="109"/>
    </location>
</feature>
<accession>A0A1G9WFP5</accession>
<sequence length="110" mass="11312">MSYDATTLWGIVVAVGLVTLALRLSFILLFGRVDDVPARVERTLELVPAAVLAALVVPAIVALEPSGAVEAEPPKVIAAVVAAGVAWRTENVLATIAVGMGVLWLVGAVV</sequence>
<name>A0A1G9WFP5_9EURY</name>
<dbReference type="Proteomes" id="UP000199370">
    <property type="component" value="Unassembled WGS sequence"/>
</dbReference>
<feature type="transmembrane region" description="Helical" evidence="1">
    <location>
        <begin position="6"/>
        <end position="31"/>
    </location>
</feature>
<evidence type="ECO:0000313" key="3">
    <source>
        <dbReference type="Proteomes" id="UP000199370"/>
    </source>
</evidence>
<keyword evidence="1" id="KW-0472">Membrane</keyword>
<evidence type="ECO:0000256" key="1">
    <source>
        <dbReference type="SAM" id="Phobius"/>
    </source>
</evidence>
<protein>
    <submittedName>
        <fullName evidence="2">Branched-chain amino acid transport protein</fullName>
    </submittedName>
</protein>
<keyword evidence="3" id="KW-1185">Reference proteome</keyword>
<gene>
    <name evidence="2" type="ORF">SAMN05192554_10846</name>
</gene>
<dbReference type="InterPro" id="IPR008407">
    <property type="entry name" value="Brnchd-chn_aa_trnsp_AzlD"/>
</dbReference>
<dbReference type="AlphaFoldDB" id="A0A1G9WFP5"/>
<keyword evidence="1" id="KW-1133">Transmembrane helix</keyword>
<dbReference type="OrthoDB" id="187711at2157"/>
<reference evidence="2 3" key="1">
    <citation type="submission" date="2016-10" db="EMBL/GenBank/DDBJ databases">
        <authorList>
            <person name="de Groot N.N."/>
        </authorList>
    </citation>
    <scope>NUCLEOTIDE SEQUENCE [LARGE SCALE GENOMIC DNA]</scope>
    <source>
        <strain evidence="3">EB21,IBRC-M 10013,KCTC 4048</strain>
    </source>
</reference>
<proteinExistence type="predicted"/>
<keyword evidence="1" id="KW-0812">Transmembrane</keyword>
<organism evidence="2 3">
    <name type="scientific">Haloarchaeobius iranensis</name>
    <dbReference type="NCBI Taxonomy" id="996166"/>
    <lineage>
        <taxon>Archaea</taxon>
        <taxon>Methanobacteriati</taxon>
        <taxon>Methanobacteriota</taxon>
        <taxon>Stenosarchaea group</taxon>
        <taxon>Halobacteria</taxon>
        <taxon>Halobacteriales</taxon>
        <taxon>Halorubellaceae</taxon>
        <taxon>Haloarchaeobius</taxon>
    </lineage>
</organism>
<dbReference type="RefSeq" id="WP_089732893.1">
    <property type="nucleotide sequence ID" value="NZ_FNIA01000008.1"/>
</dbReference>
<dbReference type="STRING" id="996166.SAMN05192554_10846"/>
<dbReference type="EMBL" id="FNIA01000008">
    <property type="protein sequence ID" value="SDM83300.1"/>
    <property type="molecule type" value="Genomic_DNA"/>
</dbReference>